<gene>
    <name evidence="2" type="ORF">O3P69_014199</name>
</gene>
<evidence type="ECO:0000313" key="2">
    <source>
        <dbReference type="EMBL" id="KAK8371993.1"/>
    </source>
</evidence>
<protein>
    <submittedName>
        <fullName evidence="2">Uncharacterized protein</fullName>
    </submittedName>
</protein>
<feature type="region of interest" description="Disordered" evidence="1">
    <location>
        <begin position="16"/>
        <end position="132"/>
    </location>
</feature>
<keyword evidence="3" id="KW-1185">Reference proteome</keyword>
<evidence type="ECO:0000256" key="1">
    <source>
        <dbReference type="SAM" id="MobiDB-lite"/>
    </source>
</evidence>
<dbReference type="Proteomes" id="UP001487740">
    <property type="component" value="Unassembled WGS sequence"/>
</dbReference>
<sequence>MNKAHRIHVSHILGVRGVLWQGRKNDGENRRTDKPSVSDSDNPEADPDDPLAQPSSSIEMSDVGEEAPSSTPGSSGISGRTEEGAVEFKESVREVEADTHLIEDSDESETDDSQPPAIEKSTSLNTSGKEDKEICYEVVRRSYACMFLQGSSREANSVKEGQQDRGRQPQGRPAKQRQQPSSKVTSGQYTPHIPPWHPTHITMGRNFLRQFNTNSQRI</sequence>
<dbReference type="EMBL" id="JARAKH010006380">
    <property type="protein sequence ID" value="KAK8371993.1"/>
    <property type="molecule type" value="Genomic_DNA"/>
</dbReference>
<organism evidence="2 3">
    <name type="scientific">Scylla paramamosain</name>
    <name type="common">Mud crab</name>
    <dbReference type="NCBI Taxonomy" id="85552"/>
    <lineage>
        <taxon>Eukaryota</taxon>
        <taxon>Metazoa</taxon>
        <taxon>Ecdysozoa</taxon>
        <taxon>Arthropoda</taxon>
        <taxon>Crustacea</taxon>
        <taxon>Multicrustacea</taxon>
        <taxon>Malacostraca</taxon>
        <taxon>Eumalacostraca</taxon>
        <taxon>Eucarida</taxon>
        <taxon>Decapoda</taxon>
        <taxon>Pleocyemata</taxon>
        <taxon>Brachyura</taxon>
        <taxon>Eubrachyura</taxon>
        <taxon>Portunoidea</taxon>
        <taxon>Portunidae</taxon>
        <taxon>Portuninae</taxon>
        <taxon>Scylla</taxon>
    </lineage>
</organism>
<accession>A0AAW0SAC1</accession>
<feature type="compositionally biased region" description="Low complexity" evidence="1">
    <location>
        <begin position="68"/>
        <end position="79"/>
    </location>
</feature>
<name>A0AAW0SAC1_SCYPA</name>
<evidence type="ECO:0000313" key="3">
    <source>
        <dbReference type="Proteomes" id="UP001487740"/>
    </source>
</evidence>
<dbReference type="AlphaFoldDB" id="A0AAW0SAC1"/>
<feature type="compositionally biased region" description="Basic and acidic residues" evidence="1">
    <location>
        <begin position="80"/>
        <end position="103"/>
    </location>
</feature>
<feature type="compositionally biased region" description="Basic and acidic residues" evidence="1">
    <location>
        <begin position="23"/>
        <end position="36"/>
    </location>
</feature>
<reference evidence="2 3" key="1">
    <citation type="submission" date="2023-03" db="EMBL/GenBank/DDBJ databases">
        <title>High-quality genome of Scylla paramamosain provides insights in environmental adaptation.</title>
        <authorList>
            <person name="Zhang L."/>
        </authorList>
    </citation>
    <scope>NUCLEOTIDE SEQUENCE [LARGE SCALE GENOMIC DNA]</scope>
    <source>
        <strain evidence="2">LZ_2023a</strain>
        <tissue evidence="2">Muscle</tissue>
    </source>
</reference>
<comment type="caution">
    <text evidence="2">The sequence shown here is derived from an EMBL/GenBank/DDBJ whole genome shotgun (WGS) entry which is preliminary data.</text>
</comment>
<feature type="region of interest" description="Disordered" evidence="1">
    <location>
        <begin position="152"/>
        <end position="201"/>
    </location>
</feature>
<feature type="compositionally biased region" description="Polar residues" evidence="1">
    <location>
        <begin position="176"/>
        <end position="189"/>
    </location>
</feature>
<proteinExistence type="predicted"/>